<accession>W4M3T3</accession>
<dbReference type="Pfam" id="PF04015">
    <property type="entry name" value="DUF362"/>
    <property type="match status" value="1"/>
</dbReference>
<keyword evidence="3" id="KW-1185">Reference proteome</keyword>
<dbReference type="AlphaFoldDB" id="W4M3T3"/>
<gene>
    <name evidence="2" type="ORF">ETSY2_25395</name>
</gene>
<dbReference type="InterPro" id="IPR007160">
    <property type="entry name" value="DUF362"/>
</dbReference>
<organism evidence="2 3">
    <name type="scientific">Candidatus Entotheonella gemina</name>
    <dbReference type="NCBI Taxonomy" id="1429439"/>
    <lineage>
        <taxon>Bacteria</taxon>
        <taxon>Pseudomonadati</taxon>
        <taxon>Nitrospinota/Tectimicrobiota group</taxon>
        <taxon>Candidatus Tectimicrobiota</taxon>
        <taxon>Candidatus Entotheonellia</taxon>
        <taxon>Candidatus Entotheonellales</taxon>
        <taxon>Candidatus Entotheonellaceae</taxon>
        <taxon>Candidatus Entotheonella</taxon>
    </lineage>
</organism>
<dbReference type="Proteomes" id="UP000019140">
    <property type="component" value="Unassembled WGS sequence"/>
</dbReference>
<comment type="caution">
    <text evidence="2">The sequence shown here is derived from an EMBL/GenBank/DDBJ whole genome shotgun (WGS) entry which is preliminary data.</text>
</comment>
<protein>
    <recommendedName>
        <fullName evidence="1">DUF362 domain-containing protein</fullName>
    </recommendedName>
</protein>
<reference evidence="2 3" key="1">
    <citation type="journal article" date="2014" name="Nature">
        <title>An environmental bacterial taxon with a large and distinct metabolic repertoire.</title>
        <authorList>
            <person name="Wilson M.C."/>
            <person name="Mori T."/>
            <person name="Ruckert C."/>
            <person name="Uria A.R."/>
            <person name="Helf M.J."/>
            <person name="Takada K."/>
            <person name="Gernert C."/>
            <person name="Steffens U.A."/>
            <person name="Heycke N."/>
            <person name="Schmitt S."/>
            <person name="Rinke C."/>
            <person name="Helfrich E.J."/>
            <person name="Brachmann A.O."/>
            <person name="Gurgui C."/>
            <person name="Wakimoto T."/>
            <person name="Kracht M."/>
            <person name="Crusemann M."/>
            <person name="Hentschel U."/>
            <person name="Abe I."/>
            <person name="Matsunaga S."/>
            <person name="Kalinowski J."/>
            <person name="Takeyama H."/>
            <person name="Piel J."/>
        </authorList>
    </citation>
    <scope>NUCLEOTIDE SEQUENCE [LARGE SCALE GENOMIC DNA]</scope>
    <source>
        <strain evidence="3">TSY2</strain>
    </source>
</reference>
<feature type="domain" description="DUF362" evidence="1">
    <location>
        <begin position="310"/>
        <end position="512"/>
    </location>
</feature>
<proteinExistence type="predicted"/>
<evidence type="ECO:0000313" key="3">
    <source>
        <dbReference type="Proteomes" id="UP000019140"/>
    </source>
</evidence>
<sequence>MSDVIDEFTSELTRLQRKYADQPDREIIRLFLLALEREELVAIAYRESMIHWRLQAMPLDEEVREMIRHALVWIWKNEEMHAIYIRGALLKLGNPGLRLHALLQQVSGGLAGWAGSALQHSRWGQAPLSRSLAMAIAAVGTLLGKVPKSARQHLQFGPLRHFCQFNIEAERTAWLCWDRLATLLEQTPDRDPELRREVAEVKADEARHEQIFTILAAVLDDRDRLVEGETATSLAEKIRAVGEFYLPRAWRHVSGAENPLGSGGRVWSICGHSDGDKCKRFRRLLDEAGLHEQIGTRSQFLDKPVEALKVAIKPTFMLGYHHRDRSPLTDPALLEELARYLQGQGCADVAVIEGQNVYDRFYQHRTVHDVAAYFNIRSPHFRMVDAATEQVPHDYARGMAQYTIARTWKEADFRISFSKLRSHPIELALLTIGNVEWVGARCDEFIFIERQANRATAVMMLLDEFPPHFALIDAYDQTPDGLVGVMGSAHPPSPRRLYAGVDGLAVDTVAARHLGMKDPRDSSLLQAACHWFGGWSGPIEVVGTDEPIADWRGPYHNEISAILSALAYPMYVMGSGRGSLFVPAMDETAFPPIAREGRWLRLGRRGIRALLGLPQLD</sequence>
<name>W4M3T3_9BACT</name>
<evidence type="ECO:0000259" key="1">
    <source>
        <dbReference type="Pfam" id="PF04015"/>
    </source>
</evidence>
<dbReference type="HOGENOM" id="CLU_442614_0_0_7"/>
<evidence type="ECO:0000313" key="2">
    <source>
        <dbReference type="EMBL" id="ETX05019.1"/>
    </source>
</evidence>
<dbReference type="EMBL" id="AZHX01001059">
    <property type="protein sequence ID" value="ETX05019.1"/>
    <property type="molecule type" value="Genomic_DNA"/>
</dbReference>